<dbReference type="CDD" id="cd11375">
    <property type="entry name" value="Peptidase_M54"/>
    <property type="match status" value="1"/>
</dbReference>
<dbReference type="GO" id="GO:0008237">
    <property type="term" value="F:metallopeptidase activity"/>
    <property type="evidence" value="ECO:0007669"/>
    <property type="project" value="UniProtKB-KW"/>
</dbReference>
<keyword evidence="6" id="KW-0482">Metalloprotease</keyword>
<keyword evidence="2" id="KW-0645">Protease</keyword>
<evidence type="ECO:0000256" key="5">
    <source>
        <dbReference type="ARBA" id="ARBA00022833"/>
    </source>
</evidence>
<proteinExistence type="predicted"/>
<dbReference type="InterPro" id="IPR024079">
    <property type="entry name" value="MetalloPept_cat_dom_sf"/>
</dbReference>
<dbReference type="PANTHER" id="PTHR15910:SF1">
    <property type="entry name" value="ARCHAEMETZINCIN-2"/>
    <property type="match status" value="1"/>
</dbReference>
<dbReference type="AlphaFoldDB" id="A0A6B2LAW3"/>
<keyword evidence="4" id="KW-0378">Hydrolase</keyword>
<evidence type="ECO:0000313" key="7">
    <source>
        <dbReference type="EMBL" id="NDV34075.1"/>
    </source>
</evidence>
<evidence type="ECO:0000256" key="1">
    <source>
        <dbReference type="ARBA" id="ARBA00001947"/>
    </source>
</evidence>
<dbReference type="Gene3D" id="3.40.390.10">
    <property type="entry name" value="Collagenase (Catalytic Domain)"/>
    <property type="match status" value="1"/>
</dbReference>
<dbReference type="EMBL" id="GIBP01005106">
    <property type="protein sequence ID" value="NDV34075.1"/>
    <property type="molecule type" value="Transcribed_RNA"/>
</dbReference>
<evidence type="ECO:0000256" key="2">
    <source>
        <dbReference type="ARBA" id="ARBA00022670"/>
    </source>
</evidence>
<evidence type="ECO:0008006" key="8">
    <source>
        <dbReference type="Google" id="ProtNLM"/>
    </source>
</evidence>
<sequence length="291" mass="34078">MKPSEQYLYKPHKHLFKPIPKPNPDDWLAGPGRNESMETFQDFHKKVRHRLPMTNQVIYVLPIGSFTGARVSPDLQFLKEYCTAFFTLEANFLPEMEVIAKEPEYVLFEWKGQTYKIGCRERYGTTQLLTSDLNSKLEELKESLPDAFCIIGITMYDLYPEEGWNFVFGEARLSESVGVFSFIRYLNNPSEFYLNCCKVMTHEIGHMFGIDHCCYFHCLMNGSNTLEESSSQPMFLCPMDLHKLQHYVKFDVLQRYQDLLTFLRSYPQHFGTNNIQWLETRCKSLSSQNSN</sequence>
<keyword evidence="5" id="KW-0862">Zinc</keyword>
<protein>
    <recommendedName>
        <fullName evidence="8">Archaemetzincin-2</fullName>
    </recommendedName>
</protein>
<dbReference type="GO" id="GO:0006508">
    <property type="term" value="P:proteolysis"/>
    <property type="evidence" value="ECO:0007669"/>
    <property type="project" value="UniProtKB-KW"/>
</dbReference>
<dbReference type="GO" id="GO:0046872">
    <property type="term" value="F:metal ion binding"/>
    <property type="evidence" value="ECO:0007669"/>
    <property type="project" value="UniProtKB-KW"/>
</dbReference>
<accession>A0A6B2LAW3</accession>
<evidence type="ECO:0000256" key="4">
    <source>
        <dbReference type="ARBA" id="ARBA00022801"/>
    </source>
</evidence>
<organism evidence="7">
    <name type="scientific">Arcella intermedia</name>
    <dbReference type="NCBI Taxonomy" id="1963864"/>
    <lineage>
        <taxon>Eukaryota</taxon>
        <taxon>Amoebozoa</taxon>
        <taxon>Tubulinea</taxon>
        <taxon>Elardia</taxon>
        <taxon>Arcellinida</taxon>
        <taxon>Sphaerothecina</taxon>
        <taxon>Arcellidae</taxon>
        <taxon>Arcella</taxon>
    </lineage>
</organism>
<dbReference type="InterPro" id="IPR012962">
    <property type="entry name" value="Pept_M54_archaemetzincn"/>
</dbReference>
<evidence type="ECO:0000256" key="6">
    <source>
        <dbReference type="ARBA" id="ARBA00023049"/>
    </source>
</evidence>
<evidence type="ECO:0000256" key="3">
    <source>
        <dbReference type="ARBA" id="ARBA00022723"/>
    </source>
</evidence>
<comment type="cofactor">
    <cofactor evidence="1">
        <name>Zn(2+)</name>
        <dbReference type="ChEBI" id="CHEBI:29105"/>
    </cofactor>
</comment>
<dbReference type="Pfam" id="PF07998">
    <property type="entry name" value="Peptidase_M54"/>
    <property type="match status" value="1"/>
</dbReference>
<dbReference type="SUPFAM" id="SSF55486">
    <property type="entry name" value="Metalloproteases ('zincins'), catalytic domain"/>
    <property type="match status" value="1"/>
</dbReference>
<name>A0A6B2LAW3_9EUKA</name>
<reference evidence="7" key="1">
    <citation type="journal article" date="2020" name="J. Eukaryot. Microbiol.">
        <title>De novo Sequencing, Assembly and Annotation of the Transcriptome for the Free-Living Testate Amoeba Arcella intermedia.</title>
        <authorList>
            <person name="Ribeiro G.M."/>
            <person name="Porfirio-Sousa A.L."/>
            <person name="Maurer-Alcala X.X."/>
            <person name="Katz L.A."/>
            <person name="Lahr D.J.G."/>
        </authorList>
    </citation>
    <scope>NUCLEOTIDE SEQUENCE</scope>
</reference>
<dbReference type="PANTHER" id="PTHR15910">
    <property type="entry name" value="ARCHAEMETZINCIN"/>
    <property type="match status" value="1"/>
</dbReference>
<keyword evidence="3" id="KW-0479">Metal-binding</keyword>